<dbReference type="GO" id="GO:0005765">
    <property type="term" value="C:lysosomal membrane"/>
    <property type="evidence" value="ECO:0007669"/>
    <property type="project" value="TreeGrafter"/>
</dbReference>
<dbReference type="GO" id="GO:0006886">
    <property type="term" value="P:intracellular protein transport"/>
    <property type="evidence" value="ECO:0007669"/>
    <property type="project" value="InterPro"/>
</dbReference>
<dbReference type="GO" id="GO:0005768">
    <property type="term" value="C:endosome"/>
    <property type="evidence" value="ECO:0007669"/>
    <property type="project" value="TreeGrafter"/>
</dbReference>
<dbReference type="GO" id="GO:0030897">
    <property type="term" value="C:HOPS complex"/>
    <property type="evidence" value="ECO:0007669"/>
    <property type="project" value="TreeGrafter"/>
</dbReference>
<comment type="subcellular location">
    <subcellularLocation>
        <location evidence="2">Vacuole membrane</location>
        <topology evidence="2">Peripheral membrane protein</topology>
    </subcellularLocation>
</comment>
<organism evidence="5 6">
    <name type="scientific">Triticum turgidum subsp. durum</name>
    <name type="common">Durum wheat</name>
    <name type="synonym">Triticum durum</name>
    <dbReference type="NCBI Taxonomy" id="4567"/>
    <lineage>
        <taxon>Eukaryota</taxon>
        <taxon>Viridiplantae</taxon>
        <taxon>Streptophyta</taxon>
        <taxon>Embryophyta</taxon>
        <taxon>Tracheophyta</taxon>
        <taxon>Spermatophyta</taxon>
        <taxon>Magnoliopsida</taxon>
        <taxon>Liliopsida</taxon>
        <taxon>Poales</taxon>
        <taxon>Poaceae</taxon>
        <taxon>BOP clade</taxon>
        <taxon>Pooideae</taxon>
        <taxon>Triticodae</taxon>
        <taxon>Triticeae</taxon>
        <taxon>Triticinae</taxon>
        <taxon>Triticum</taxon>
    </lineage>
</organism>
<dbReference type="GO" id="GO:0016197">
    <property type="term" value="P:endosomal transport"/>
    <property type="evidence" value="ECO:0007669"/>
    <property type="project" value="TreeGrafter"/>
</dbReference>
<dbReference type="InterPro" id="IPR006925">
    <property type="entry name" value="Vps16_C"/>
</dbReference>
<dbReference type="FunFam" id="1.10.150.780:FF:000001">
    <property type="entry name" value="Vacuolar protein sorting-associated protein 16 homolog"/>
    <property type="match status" value="1"/>
</dbReference>
<sequence length="830" mass="90905">MSSSVSVAAEWDLLSDRFYRRITIYSPLPWSSPATTTASSSGGGSSGVSRLDLSTHIVAAAPFGGPIAAVRDDSKIVQLHSEPSRRRLLLFSSSGHPLASSPWTPHLPRLHSLAFSSSLNLLALLSDGSLLRFRLPDLNPITSSSPVPLLPPASGGVADAVFWGGGVAILTEDNRVVVTTDIEVDDPHPRELADPGVAEDEQVLCMAVVEPQLVMSGSPEVLLAVGDRVVAVDEDGVQVLGEALEIGPVQKMAVSPNGKLLAAFAHDGRLLVIPTDFSRIIFEYECDSALPPDQIAWCGLDSVLLYWSEVLLMVGPNGDPVQYNYDEPVMLIPECDGVRILTNSSMEFLHRVPDSTTLIFGIGSMSPAALLYDARDHYDKQSAKAYDNYQLISSSLPEAIEACIDAAGYEFDVSRQHTLLRAATYGLAFCSRFPHGRFQEMCKILRVLNAVRDPEIGMPLTVKQYRLLTATVLIGRLINANQHLLALRISEYLNLNPEVVIMHWACEKITASAAIPDVVLLEGLLGKLRLCKGISYAAVAAHADKSGRRKLAAMLVDHESQSSKQSAPLDFFGVINARPLARDLFIAYARHSKHEALKDFFLSTGRLQDAGFLLLKESRELERNPMASKGSPLHGPQVRLVEQAHRLFAETKEHLFESKSAEEHAKLLRVQHQLEVSTKQAIFVGSSVSDTIKTCIVMGNERAAVKVKSEFKVPDKRWYWLKSCALATVGNWDALETFSREKRPPGGYKPFVEACIDAGQKTEALKYIPKLTDPGERSEAYARLNMTEEAKKAASEANNGDELFGRLKSTLAQNTLIDTLRDRLSFQGTY</sequence>
<dbReference type="AlphaFoldDB" id="A0A9R1QJ25"/>
<dbReference type="Pfam" id="PF04840">
    <property type="entry name" value="Vps16_C"/>
    <property type="match status" value="1"/>
</dbReference>
<dbReference type="InterPro" id="IPR038132">
    <property type="entry name" value="Vps16_C_sf"/>
</dbReference>
<feature type="domain" description="Vps16 C-terminal" evidence="3">
    <location>
        <begin position="570"/>
        <end position="808"/>
    </location>
</feature>
<proteinExistence type="inferred from homology"/>
<dbReference type="PANTHER" id="PTHR12811:SF0">
    <property type="entry name" value="VACUOLAR PROTEIN SORTING-ASSOCIATED PROTEIN 16 HOMOLOG"/>
    <property type="match status" value="1"/>
</dbReference>
<name>A0A9R1QJ25_TRITD</name>
<comment type="function">
    <text evidence="2">Required for vacuole biogenesis and vacuole enlargment in dividing and expanding cells. Involved in the docking or fusion of prevacuolar vesicles.</text>
</comment>
<dbReference type="GO" id="GO:0003779">
    <property type="term" value="F:actin binding"/>
    <property type="evidence" value="ECO:0007669"/>
    <property type="project" value="TreeGrafter"/>
</dbReference>
<dbReference type="Proteomes" id="UP000324705">
    <property type="component" value="Chromosome 3B"/>
</dbReference>
<evidence type="ECO:0000256" key="1">
    <source>
        <dbReference type="ARBA" id="ARBA00009250"/>
    </source>
</evidence>
<dbReference type="InterPro" id="IPR006926">
    <property type="entry name" value="Vps16_N"/>
</dbReference>
<keyword evidence="2" id="KW-0926">Vacuole</keyword>
<dbReference type="Gramene" id="TRITD3Bv1G141580.10">
    <property type="protein sequence ID" value="TRITD3Bv1G141580.10"/>
    <property type="gene ID" value="TRITD3Bv1G141580"/>
</dbReference>
<keyword evidence="2" id="KW-0472">Membrane</keyword>
<dbReference type="InterPro" id="IPR016534">
    <property type="entry name" value="VPS16"/>
</dbReference>
<dbReference type="Pfam" id="PF04841">
    <property type="entry name" value="Vps16_N"/>
    <property type="match status" value="1"/>
</dbReference>
<dbReference type="PIRSF" id="PIRSF007949">
    <property type="entry name" value="VPS16"/>
    <property type="match status" value="1"/>
</dbReference>
<reference evidence="5 6" key="1">
    <citation type="submission" date="2017-09" db="EMBL/GenBank/DDBJ databases">
        <authorList>
            <consortium name="International Durum Wheat Genome Sequencing Consortium (IDWGSC)"/>
            <person name="Milanesi L."/>
        </authorList>
    </citation>
    <scope>NUCLEOTIDE SEQUENCE [LARGE SCALE GENOMIC DNA]</scope>
    <source>
        <strain evidence="6">cv. Svevo</strain>
    </source>
</reference>
<comment type="similarity">
    <text evidence="1 2">Belongs to the VPS16 family.</text>
</comment>
<protein>
    <recommendedName>
        <fullName evidence="2">Protein VACUOLELESS1</fullName>
    </recommendedName>
</protein>
<evidence type="ECO:0000259" key="4">
    <source>
        <dbReference type="Pfam" id="PF04841"/>
    </source>
</evidence>
<dbReference type="PANTHER" id="PTHR12811">
    <property type="entry name" value="VACUOLAR PROTEIN SORTING VPS16"/>
    <property type="match status" value="1"/>
</dbReference>
<evidence type="ECO:0000313" key="6">
    <source>
        <dbReference type="Proteomes" id="UP000324705"/>
    </source>
</evidence>
<evidence type="ECO:0000313" key="5">
    <source>
        <dbReference type="EMBL" id="VAH78146.1"/>
    </source>
</evidence>
<keyword evidence="6" id="KW-1185">Reference proteome</keyword>
<dbReference type="SUPFAM" id="SSF101908">
    <property type="entry name" value="Putative isomerase YbhE"/>
    <property type="match status" value="1"/>
</dbReference>
<feature type="domain" description="Vps16 N-terminal" evidence="4">
    <location>
        <begin position="52"/>
        <end position="436"/>
    </location>
</feature>
<dbReference type="GO" id="GO:0042144">
    <property type="term" value="P:vacuole fusion, non-autophagic"/>
    <property type="evidence" value="ECO:0007669"/>
    <property type="project" value="TreeGrafter"/>
</dbReference>
<gene>
    <name evidence="5" type="ORF">TRITD_3Bv1G141580</name>
</gene>
<accession>A0A9R1QJ25</accession>
<evidence type="ECO:0000256" key="2">
    <source>
        <dbReference type="PIRNR" id="PIRNR007949"/>
    </source>
</evidence>
<dbReference type="EMBL" id="LT934116">
    <property type="protein sequence ID" value="VAH78146.1"/>
    <property type="molecule type" value="Genomic_DNA"/>
</dbReference>
<evidence type="ECO:0000259" key="3">
    <source>
        <dbReference type="Pfam" id="PF04840"/>
    </source>
</evidence>
<dbReference type="Gene3D" id="1.10.150.780">
    <property type="entry name" value="Vps16, C-terminal region"/>
    <property type="match status" value="1"/>
</dbReference>